<name>A0AAE3H115_9CYAN</name>
<keyword evidence="1" id="KW-0732">Signal</keyword>
<evidence type="ECO:0000313" key="4">
    <source>
        <dbReference type="Proteomes" id="UP001204953"/>
    </source>
</evidence>
<organism evidence="3 4">
    <name type="scientific">Limnofasciculus baicalensis BBK-W-15</name>
    <dbReference type="NCBI Taxonomy" id="2699891"/>
    <lineage>
        <taxon>Bacteria</taxon>
        <taxon>Bacillati</taxon>
        <taxon>Cyanobacteriota</taxon>
        <taxon>Cyanophyceae</taxon>
        <taxon>Coleofasciculales</taxon>
        <taxon>Coleofasciculaceae</taxon>
        <taxon>Limnofasciculus</taxon>
        <taxon>Limnofasciculus baicalensis</taxon>
    </lineage>
</organism>
<comment type="caution">
    <text evidence="3">The sequence shown here is derived from an EMBL/GenBank/DDBJ whole genome shotgun (WGS) entry which is preliminary data.</text>
</comment>
<dbReference type="PANTHER" id="PTHR30570">
    <property type="entry name" value="PERIPLASMIC PHOSPHATE BINDING COMPONENT OF PHOSPHATE ABC TRANSPORTER"/>
    <property type="match status" value="1"/>
</dbReference>
<dbReference type="InterPro" id="IPR024370">
    <property type="entry name" value="PBP_domain"/>
</dbReference>
<dbReference type="EMBL" id="JAMZMM010000540">
    <property type="protein sequence ID" value="MCP2732292.1"/>
    <property type="molecule type" value="Genomic_DNA"/>
</dbReference>
<keyword evidence="4" id="KW-1185">Reference proteome</keyword>
<dbReference type="Gene3D" id="3.40.190.10">
    <property type="entry name" value="Periplasmic binding protein-like II"/>
    <property type="match status" value="2"/>
</dbReference>
<evidence type="ECO:0000256" key="1">
    <source>
        <dbReference type="ARBA" id="ARBA00022729"/>
    </source>
</evidence>
<protein>
    <submittedName>
        <fullName evidence="3">PstS family phosphate ABC transporter substrate-binding protein</fullName>
    </submittedName>
</protein>
<sequence>MILLYKLSPEKNSGNSANCKNFPTGLFNYGGSTTWAPIRRDVDPVIQKICPQFQLRYTDHPIKKPGSGTGIEMLLNNQLDFSQSSRSIKPEEQQTAQQKGFSLKEIPVAIDGIAIAINPQLKLPGLTVEQLKQIYTGQITNWNQVGGIDLKIIPYSRRKEDAGTVEFFVENVLQKEEFGENVEYVYSTTDGLQKVAKNIGGIYYASAPEVVGQCQVNPLPLINQSQQIIPPYKEPFVPPEKCPNQRNSLNASAFKTGEYPITRKLFVIIMENNAIQQQGGEAYANWLLTNEAQLLIEKVGFVKVR</sequence>
<evidence type="ECO:0000313" key="3">
    <source>
        <dbReference type="EMBL" id="MCP2732292.1"/>
    </source>
</evidence>
<gene>
    <name evidence="3" type="ORF">NJ959_28060</name>
</gene>
<dbReference type="Proteomes" id="UP001204953">
    <property type="component" value="Unassembled WGS sequence"/>
</dbReference>
<dbReference type="PANTHER" id="PTHR30570:SF1">
    <property type="entry name" value="PHOSPHATE-BINDING PROTEIN PSTS"/>
    <property type="match status" value="1"/>
</dbReference>
<proteinExistence type="predicted"/>
<dbReference type="Pfam" id="PF12849">
    <property type="entry name" value="PBP_like_2"/>
    <property type="match status" value="1"/>
</dbReference>
<dbReference type="SUPFAM" id="SSF53850">
    <property type="entry name" value="Periplasmic binding protein-like II"/>
    <property type="match status" value="1"/>
</dbReference>
<dbReference type="InterPro" id="IPR050811">
    <property type="entry name" value="Phosphate_ABC_transporter"/>
</dbReference>
<evidence type="ECO:0000259" key="2">
    <source>
        <dbReference type="Pfam" id="PF12849"/>
    </source>
</evidence>
<accession>A0AAE3H115</accession>
<dbReference type="CDD" id="cd13566">
    <property type="entry name" value="PBP2_phosphate"/>
    <property type="match status" value="1"/>
</dbReference>
<dbReference type="AlphaFoldDB" id="A0AAE3H115"/>
<reference evidence="3" key="1">
    <citation type="submission" date="2022-06" db="EMBL/GenBank/DDBJ databases">
        <title>New cyanobacteria of genus Symplocastrum in benthos of Lake Baikal.</title>
        <authorList>
            <person name="Sorokovikova E."/>
            <person name="Tikhonova I."/>
            <person name="Krasnopeev A."/>
            <person name="Evseev P."/>
            <person name="Gladkikh A."/>
            <person name="Belykh O."/>
        </authorList>
    </citation>
    <scope>NUCLEOTIDE SEQUENCE</scope>
    <source>
        <strain evidence="3">BBK-W-15</strain>
    </source>
</reference>
<feature type="domain" description="PBP" evidence="2">
    <location>
        <begin position="29"/>
        <end position="291"/>
    </location>
</feature>